<feature type="transmembrane region" description="Helical" evidence="1">
    <location>
        <begin position="82"/>
        <end position="101"/>
    </location>
</feature>
<evidence type="ECO:0000313" key="2">
    <source>
        <dbReference type="EMBL" id="MDJ1485957.1"/>
    </source>
</evidence>
<feature type="transmembrane region" description="Helical" evidence="1">
    <location>
        <begin position="15"/>
        <end position="33"/>
    </location>
</feature>
<evidence type="ECO:0000313" key="3">
    <source>
        <dbReference type="Proteomes" id="UP001241110"/>
    </source>
</evidence>
<reference evidence="2" key="1">
    <citation type="submission" date="2023-05" db="EMBL/GenBank/DDBJ databases">
        <authorList>
            <person name="Zhang X."/>
        </authorList>
    </citation>
    <scope>NUCLEOTIDE SEQUENCE</scope>
    <source>
        <strain evidence="2">YF14B1</strain>
    </source>
</reference>
<proteinExistence type="predicted"/>
<keyword evidence="1" id="KW-1133">Transmembrane helix</keyword>
<dbReference type="Proteomes" id="UP001241110">
    <property type="component" value="Unassembled WGS sequence"/>
</dbReference>
<name>A0AAE3UBN3_9BACT</name>
<dbReference type="Pfam" id="PF07077">
    <property type="entry name" value="DUF1345"/>
    <property type="match status" value="1"/>
</dbReference>
<feature type="transmembrane region" description="Helical" evidence="1">
    <location>
        <begin position="206"/>
        <end position="227"/>
    </location>
</feature>
<dbReference type="AlphaFoldDB" id="A0AAE3UBN3"/>
<keyword evidence="1" id="KW-0472">Membrane</keyword>
<dbReference type="InterPro" id="IPR009781">
    <property type="entry name" value="DUF1345"/>
</dbReference>
<keyword evidence="1" id="KW-0812">Transmembrane</keyword>
<organism evidence="2 3">
    <name type="scientific">Xanthocytophaga flava</name>
    <dbReference type="NCBI Taxonomy" id="3048013"/>
    <lineage>
        <taxon>Bacteria</taxon>
        <taxon>Pseudomonadati</taxon>
        <taxon>Bacteroidota</taxon>
        <taxon>Cytophagia</taxon>
        <taxon>Cytophagales</taxon>
        <taxon>Rhodocytophagaceae</taxon>
        <taxon>Xanthocytophaga</taxon>
    </lineage>
</organism>
<sequence length="229" mass="26097">MKENKFTHLFHSLPALPRFFISLAIALISFFLTTGKTLPVQFTSVWIGFSLSSLLLFGITMFTAHPQEITHIVRKQDFNRLLIFLIILVSSFVSLFAIVALMRHLPVAGEQGYYFHIALSCGSVICSWLLIHTVFCFRYAHLFYTCEKEEQSVKKKHRGGLLFPNDKTPDYLDFAYFSFVIGMTFQVSDVQVYSTTIRRLALLHGLLSFLFNTVILALSINIIAGLVQK</sequence>
<gene>
    <name evidence="2" type="ORF">QNI16_36085</name>
</gene>
<comment type="caution">
    <text evidence="2">The sequence shown here is derived from an EMBL/GenBank/DDBJ whole genome shotgun (WGS) entry which is preliminary data.</text>
</comment>
<dbReference type="RefSeq" id="WP_313989199.1">
    <property type="nucleotide sequence ID" value="NZ_JASJOS010000025.1"/>
</dbReference>
<protein>
    <submittedName>
        <fullName evidence="2">DUF1345 domain-containing protein</fullName>
    </submittedName>
</protein>
<dbReference type="EMBL" id="JASJOS010000025">
    <property type="protein sequence ID" value="MDJ1485957.1"/>
    <property type="molecule type" value="Genomic_DNA"/>
</dbReference>
<feature type="transmembrane region" description="Helical" evidence="1">
    <location>
        <begin position="45"/>
        <end position="62"/>
    </location>
</feature>
<evidence type="ECO:0000256" key="1">
    <source>
        <dbReference type="SAM" id="Phobius"/>
    </source>
</evidence>
<accession>A0AAE3UBN3</accession>
<feature type="transmembrane region" description="Helical" evidence="1">
    <location>
        <begin position="113"/>
        <end position="135"/>
    </location>
</feature>